<dbReference type="GO" id="GO:0004674">
    <property type="term" value="F:protein serine/threonine kinase activity"/>
    <property type="evidence" value="ECO:0007669"/>
    <property type="project" value="UniProtKB-KW"/>
</dbReference>
<protein>
    <recommendedName>
        <fullName evidence="1">non-specific serine/threonine protein kinase</fullName>
        <ecNumber evidence="1">2.7.11.1</ecNumber>
    </recommendedName>
</protein>
<keyword evidence="6 9" id="KW-0067">ATP-binding</keyword>
<feature type="compositionally biased region" description="Low complexity" evidence="10">
    <location>
        <begin position="614"/>
        <end position="623"/>
    </location>
</feature>
<comment type="catalytic activity">
    <reaction evidence="7">
        <text>L-threonyl-[protein] + ATP = O-phospho-L-threonyl-[protein] + ADP + H(+)</text>
        <dbReference type="Rhea" id="RHEA:46608"/>
        <dbReference type="Rhea" id="RHEA-COMP:11060"/>
        <dbReference type="Rhea" id="RHEA-COMP:11605"/>
        <dbReference type="ChEBI" id="CHEBI:15378"/>
        <dbReference type="ChEBI" id="CHEBI:30013"/>
        <dbReference type="ChEBI" id="CHEBI:30616"/>
        <dbReference type="ChEBI" id="CHEBI:61977"/>
        <dbReference type="ChEBI" id="CHEBI:456216"/>
        <dbReference type="EC" id="2.7.11.1"/>
    </reaction>
</comment>
<feature type="domain" description="Protein kinase" evidence="11">
    <location>
        <begin position="204"/>
        <end position="510"/>
    </location>
</feature>
<feature type="compositionally biased region" description="Low complexity" evidence="10">
    <location>
        <begin position="531"/>
        <end position="543"/>
    </location>
</feature>
<accession>G8YCQ2</accession>
<evidence type="ECO:0000313" key="12">
    <source>
        <dbReference type="EMBL" id="CCE82733.1"/>
    </source>
</evidence>
<dbReference type="PANTHER" id="PTHR24346:SF30">
    <property type="entry name" value="MATERNAL EMBRYONIC LEUCINE ZIPPER KINASE"/>
    <property type="match status" value="1"/>
</dbReference>
<dbReference type="FunFam" id="1.10.510.10:FF:000949">
    <property type="entry name" value="Serine/threonine-protein kinase PTK1/STK1"/>
    <property type="match status" value="1"/>
</dbReference>
<name>G8YCQ2_PICSO</name>
<feature type="compositionally biased region" description="Polar residues" evidence="10">
    <location>
        <begin position="653"/>
        <end position="665"/>
    </location>
</feature>
<dbReference type="Gene3D" id="1.10.510.10">
    <property type="entry name" value="Transferase(Phosphotransferase) domain 1"/>
    <property type="match status" value="1"/>
</dbReference>
<evidence type="ECO:0000256" key="9">
    <source>
        <dbReference type="PROSITE-ProRule" id="PRU10141"/>
    </source>
</evidence>
<feature type="region of interest" description="Disordered" evidence="10">
    <location>
        <begin position="104"/>
        <end position="150"/>
    </location>
</feature>
<evidence type="ECO:0000256" key="6">
    <source>
        <dbReference type="ARBA" id="ARBA00022840"/>
    </source>
</evidence>
<dbReference type="EMBL" id="FO082050">
    <property type="protein sequence ID" value="CCE82733.1"/>
    <property type="molecule type" value="Genomic_DNA"/>
</dbReference>
<sequence>MPGDKSGHDSSSTHSHHHHGLKGLFKRDSNSSSDGGKESGSSHTGLSKLFHHSEDRTHEAPARVKRSSTLSSARPGGSQRHSGERPHVKLSRAETLAHVHHLNKSNANRVGHESYQKSSSNPSSRVGSNPNSRVGSHQTEKIKYNPFGVNNGTTTTEHPNASFYMQGGSSNSRILNNPIADPNAYLPDDLKEEHVNLLDDFEVDLHNKTIGDGGSSEVRIINACHHKKELYALKKFTVLNKESDSDFYQRVAKEYVISKRASRSRHVVDVYSLVRIQSYFQMSRGWGFVIEYCGYGDLFSMITRSGWKTTGLSEKYCLFKQIAYGVKYLHDIGIAHRDLKPENILLDNNGLAKICDFGVSDYGNETEGDTSSPIKLSTAFVGSPPYSSPEVMKIKEVNSSEVKNWAYDPYKMDCWSLGMLLFCIVYSTIPFGAATPNDHGYRDYKFNHDRFSSDHPNFKNGIEQSKGPGSEFKWASQFHSHGAARVAWKLCDPSPSRRYSIENVFADSWFSTLEMCLYEHPDQDVDPIVTHSSNSSSAHNSRTTSRKNTLNSSSEELHTPVRSMLDCSGINDYPSHSKLGGLGSEHRDDHSIRSASSLTDSPVANRAFRYANSSNSINESTNSVQRKMDRLDVTEENKDEAADTASGKERSGSGASSHASIMSNDNSKEASSKNQGTNESNKKYAMLRKTLKSNSMMHLDKEGVCDLGYRIKKHNHLGVSTVGSNGSVSRRR</sequence>
<evidence type="ECO:0000256" key="3">
    <source>
        <dbReference type="ARBA" id="ARBA00022679"/>
    </source>
</evidence>
<feature type="binding site" evidence="9">
    <location>
        <position position="234"/>
    </location>
    <ligand>
        <name>ATP</name>
        <dbReference type="ChEBI" id="CHEBI:30616"/>
    </ligand>
</feature>
<reference evidence="12 13" key="1">
    <citation type="journal article" date="2012" name="G3 (Bethesda)">
        <title>Pichia sorbitophila, an interspecies yeast hybrid reveals early steps of genome resolution following polyploidization.</title>
        <authorList>
            <person name="Leh Louis V."/>
            <person name="Despons L."/>
            <person name="Friedrich A."/>
            <person name="Martin T."/>
            <person name="Durrens P."/>
            <person name="Casaregola S."/>
            <person name="Neuveglise C."/>
            <person name="Fairhead C."/>
            <person name="Marck C."/>
            <person name="Cruz J.A."/>
            <person name="Straub M.L."/>
            <person name="Kugler V."/>
            <person name="Sacerdot C."/>
            <person name="Uzunov Z."/>
            <person name="Thierry A."/>
            <person name="Weiss S."/>
            <person name="Bleykasten C."/>
            <person name="De Montigny J."/>
            <person name="Jacques N."/>
            <person name="Jung P."/>
            <person name="Lemaire M."/>
            <person name="Mallet S."/>
            <person name="Morel G."/>
            <person name="Richard G.F."/>
            <person name="Sarkar A."/>
            <person name="Savel G."/>
            <person name="Schacherer J."/>
            <person name="Seret M.L."/>
            <person name="Talla E."/>
            <person name="Samson G."/>
            <person name="Jubin C."/>
            <person name="Poulain J."/>
            <person name="Vacherie B."/>
            <person name="Barbe V."/>
            <person name="Pelletier E."/>
            <person name="Sherman D.J."/>
            <person name="Westhof E."/>
            <person name="Weissenbach J."/>
            <person name="Baret P.V."/>
            <person name="Wincker P."/>
            <person name="Gaillardin C."/>
            <person name="Dujon B."/>
            <person name="Souciet J.L."/>
        </authorList>
    </citation>
    <scope>NUCLEOTIDE SEQUENCE [LARGE SCALE GENOMIC DNA]</scope>
    <source>
        <strain evidence="13">ATCC MYA-4447 / BCRC 22081 / CBS 7064 / NBRC 10061 / NRRL Y-12695</strain>
    </source>
</reference>
<keyword evidence="5" id="KW-0418">Kinase</keyword>
<dbReference type="InterPro" id="IPR011009">
    <property type="entry name" value="Kinase-like_dom_sf"/>
</dbReference>
<dbReference type="PROSITE" id="PS00107">
    <property type="entry name" value="PROTEIN_KINASE_ATP"/>
    <property type="match status" value="1"/>
</dbReference>
<keyword evidence="2" id="KW-0723">Serine/threonine-protein kinase</keyword>
<dbReference type="InterPro" id="IPR000719">
    <property type="entry name" value="Prot_kinase_dom"/>
</dbReference>
<dbReference type="STRING" id="559304.G8YCQ2"/>
<keyword evidence="13" id="KW-1185">Reference proteome</keyword>
<dbReference type="EC" id="2.7.11.1" evidence="1"/>
<dbReference type="GO" id="GO:0030447">
    <property type="term" value="P:filamentous growth"/>
    <property type="evidence" value="ECO:0007669"/>
    <property type="project" value="UniProtKB-ARBA"/>
</dbReference>
<dbReference type="SMART" id="SM00220">
    <property type="entry name" value="S_TKc"/>
    <property type="match status" value="1"/>
</dbReference>
<dbReference type="OrthoDB" id="4062651at2759"/>
<dbReference type="eggNOG" id="KOG0583">
    <property type="taxonomic scope" value="Eukaryota"/>
</dbReference>
<dbReference type="PROSITE" id="PS50011">
    <property type="entry name" value="PROTEIN_KINASE_DOM"/>
    <property type="match status" value="1"/>
</dbReference>
<evidence type="ECO:0000256" key="4">
    <source>
        <dbReference type="ARBA" id="ARBA00022741"/>
    </source>
</evidence>
<dbReference type="PANTHER" id="PTHR24346">
    <property type="entry name" value="MAP/MICROTUBULE AFFINITY-REGULATING KINASE"/>
    <property type="match status" value="1"/>
</dbReference>
<dbReference type="Proteomes" id="UP000005222">
    <property type="component" value="Chromosome J"/>
</dbReference>
<keyword evidence="4 9" id="KW-0547">Nucleotide-binding</keyword>
<dbReference type="GO" id="GO:0005737">
    <property type="term" value="C:cytoplasm"/>
    <property type="evidence" value="ECO:0007669"/>
    <property type="project" value="TreeGrafter"/>
</dbReference>
<evidence type="ECO:0000256" key="1">
    <source>
        <dbReference type="ARBA" id="ARBA00012513"/>
    </source>
</evidence>
<evidence type="ECO:0000313" key="13">
    <source>
        <dbReference type="Proteomes" id="UP000005222"/>
    </source>
</evidence>
<evidence type="ECO:0000256" key="5">
    <source>
        <dbReference type="ARBA" id="ARBA00022777"/>
    </source>
</evidence>
<feature type="compositionally biased region" description="Basic and acidic residues" evidence="10">
    <location>
        <begin position="626"/>
        <end position="651"/>
    </location>
</feature>
<feature type="region of interest" description="Disordered" evidence="10">
    <location>
        <begin position="578"/>
        <end position="598"/>
    </location>
</feature>
<proteinExistence type="predicted"/>
<feature type="region of interest" description="Disordered" evidence="10">
    <location>
        <begin position="614"/>
        <end position="683"/>
    </location>
</feature>
<feature type="region of interest" description="Disordered" evidence="10">
    <location>
        <begin position="1"/>
        <end position="89"/>
    </location>
</feature>
<dbReference type="OMA" id="DHAFRDY"/>
<dbReference type="HOGENOM" id="CLU_009275_0_0_1"/>
<dbReference type="SUPFAM" id="SSF56112">
    <property type="entry name" value="Protein kinase-like (PK-like)"/>
    <property type="match status" value="1"/>
</dbReference>
<dbReference type="PROSITE" id="PS00108">
    <property type="entry name" value="PROTEIN_KINASE_ST"/>
    <property type="match status" value="1"/>
</dbReference>
<evidence type="ECO:0000256" key="8">
    <source>
        <dbReference type="ARBA" id="ARBA00048679"/>
    </source>
</evidence>
<feature type="compositionally biased region" description="Low complexity" evidence="10">
    <location>
        <begin position="30"/>
        <end position="42"/>
    </location>
</feature>
<dbReference type="InParanoid" id="G8YCQ2"/>
<dbReference type="FunCoup" id="G8YCQ2">
    <property type="interactions" value="449"/>
</dbReference>
<organism evidence="12 13">
    <name type="scientific">Pichia sorbitophila (strain ATCC MYA-4447 / BCRC 22081 / CBS 7064 / NBRC 10061 / NRRL Y-12695)</name>
    <name type="common">Hybrid yeast</name>
    <dbReference type="NCBI Taxonomy" id="559304"/>
    <lineage>
        <taxon>Eukaryota</taxon>
        <taxon>Fungi</taxon>
        <taxon>Dikarya</taxon>
        <taxon>Ascomycota</taxon>
        <taxon>Saccharomycotina</taxon>
        <taxon>Pichiomycetes</taxon>
        <taxon>Debaryomycetaceae</taxon>
        <taxon>Millerozyma</taxon>
    </lineage>
</organism>
<gene>
    <name evidence="12" type="primary">Piso0_002475</name>
    <name evidence="12" type="ORF">GNLVRS01_PISO0J12791g</name>
</gene>
<comment type="catalytic activity">
    <reaction evidence="8">
        <text>L-seryl-[protein] + ATP = O-phospho-L-seryl-[protein] + ADP + H(+)</text>
        <dbReference type="Rhea" id="RHEA:17989"/>
        <dbReference type="Rhea" id="RHEA-COMP:9863"/>
        <dbReference type="Rhea" id="RHEA-COMP:11604"/>
        <dbReference type="ChEBI" id="CHEBI:15378"/>
        <dbReference type="ChEBI" id="CHEBI:29999"/>
        <dbReference type="ChEBI" id="CHEBI:30616"/>
        <dbReference type="ChEBI" id="CHEBI:83421"/>
        <dbReference type="ChEBI" id="CHEBI:456216"/>
        <dbReference type="EC" id="2.7.11.1"/>
    </reaction>
</comment>
<evidence type="ECO:0000256" key="7">
    <source>
        <dbReference type="ARBA" id="ARBA00047899"/>
    </source>
</evidence>
<feature type="compositionally biased region" description="Basic and acidic residues" evidence="10">
    <location>
        <begin position="51"/>
        <end position="62"/>
    </location>
</feature>
<dbReference type="InterPro" id="IPR017441">
    <property type="entry name" value="Protein_kinase_ATP_BS"/>
</dbReference>
<keyword evidence="3" id="KW-0808">Transferase</keyword>
<feature type="compositionally biased region" description="Low complexity" evidence="10">
    <location>
        <begin position="118"/>
        <end position="134"/>
    </location>
</feature>
<evidence type="ECO:0000259" key="11">
    <source>
        <dbReference type="PROSITE" id="PS50011"/>
    </source>
</evidence>
<dbReference type="GO" id="GO:0005524">
    <property type="term" value="F:ATP binding"/>
    <property type="evidence" value="ECO:0007669"/>
    <property type="project" value="UniProtKB-UniRule"/>
</dbReference>
<evidence type="ECO:0000256" key="10">
    <source>
        <dbReference type="SAM" id="MobiDB-lite"/>
    </source>
</evidence>
<dbReference type="GO" id="GO:0035556">
    <property type="term" value="P:intracellular signal transduction"/>
    <property type="evidence" value="ECO:0007669"/>
    <property type="project" value="TreeGrafter"/>
</dbReference>
<feature type="region of interest" description="Disordered" evidence="10">
    <location>
        <begin position="527"/>
        <end position="558"/>
    </location>
</feature>
<dbReference type="AlphaFoldDB" id="G8YCQ2"/>
<evidence type="ECO:0000256" key="2">
    <source>
        <dbReference type="ARBA" id="ARBA00022527"/>
    </source>
</evidence>
<dbReference type="Pfam" id="PF00069">
    <property type="entry name" value="Pkinase"/>
    <property type="match status" value="1"/>
</dbReference>
<dbReference type="InterPro" id="IPR008271">
    <property type="entry name" value="Ser/Thr_kinase_AS"/>
</dbReference>